<sequence>MDSSTHEIIVLGANFGGVNLTHYLHRQIFPVLKKLDASLKPHVTIVSPNSHFFYKVAAPRALTKANAIPNDDIFKPLVKAFEQYGGANTLIQGKAISLGHNNGKGTVEVEKVGGGKQTLRYDSLFICTGTTSASPLWTIQDNHRLSVEALEEMQGRLPRVKSALVAGAGPVGIETAGEIAFAHPHVEVTLVAGGEILEKQNVGSSTVSKAKKQLADAKVELLTNVSVKDTVSTATGTTVQLGDGSSKTVDLFIDARGAAKINNEFIPTSWLDQTGRVKSDKGFRVTGDGNSSDVSSVYVVGDIVSGSRNTAIELDAQVPTAASSFAVDLARKLGHETTSGGLLSWIPGMGASGPTEKDFKPMNAILVPIGPNGGVGQIMGFNAPTFMIKKGKSEKFLMELVEPAVSGTKYAQL</sequence>
<evidence type="ECO:0000313" key="2">
    <source>
        <dbReference type="EMBL" id="KAF1956054.1"/>
    </source>
</evidence>
<protein>
    <recommendedName>
        <fullName evidence="1">FAD/NAD(P)-binding domain-containing protein</fullName>
    </recommendedName>
</protein>
<dbReference type="Pfam" id="PF07992">
    <property type="entry name" value="Pyr_redox_2"/>
    <property type="match status" value="1"/>
</dbReference>
<dbReference type="PRINTS" id="PR00368">
    <property type="entry name" value="FADPNR"/>
</dbReference>
<dbReference type="InterPro" id="IPR023753">
    <property type="entry name" value="FAD/NAD-binding_dom"/>
</dbReference>
<dbReference type="Proteomes" id="UP000800035">
    <property type="component" value="Unassembled WGS sequence"/>
</dbReference>
<dbReference type="Gene3D" id="3.50.50.100">
    <property type="match status" value="1"/>
</dbReference>
<dbReference type="PANTHER" id="PTHR43735">
    <property type="entry name" value="APOPTOSIS-INDUCING FACTOR 1"/>
    <property type="match status" value="1"/>
</dbReference>
<feature type="domain" description="FAD/NAD(P)-binding" evidence="1">
    <location>
        <begin position="7"/>
        <end position="307"/>
    </location>
</feature>
<dbReference type="GO" id="GO:0004174">
    <property type="term" value="F:electron-transferring-flavoprotein dehydrogenase activity"/>
    <property type="evidence" value="ECO:0007669"/>
    <property type="project" value="TreeGrafter"/>
</dbReference>
<proteinExistence type="predicted"/>
<organism evidence="2 3">
    <name type="scientific">Byssothecium circinans</name>
    <dbReference type="NCBI Taxonomy" id="147558"/>
    <lineage>
        <taxon>Eukaryota</taxon>
        <taxon>Fungi</taxon>
        <taxon>Dikarya</taxon>
        <taxon>Ascomycota</taxon>
        <taxon>Pezizomycotina</taxon>
        <taxon>Dothideomycetes</taxon>
        <taxon>Pleosporomycetidae</taxon>
        <taxon>Pleosporales</taxon>
        <taxon>Massarineae</taxon>
        <taxon>Massarinaceae</taxon>
        <taxon>Byssothecium</taxon>
    </lineage>
</organism>
<keyword evidence="3" id="KW-1185">Reference proteome</keyword>
<evidence type="ECO:0000313" key="3">
    <source>
        <dbReference type="Proteomes" id="UP000800035"/>
    </source>
</evidence>
<dbReference type="InterPro" id="IPR036188">
    <property type="entry name" value="FAD/NAD-bd_sf"/>
</dbReference>
<dbReference type="OrthoDB" id="202203at2759"/>
<dbReference type="AlphaFoldDB" id="A0A6A5TUS4"/>
<evidence type="ECO:0000259" key="1">
    <source>
        <dbReference type="Pfam" id="PF07992"/>
    </source>
</evidence>
<dbReference type="GO" id="GO:0005737">
    <property type="term" value="C:cytoplasm"/>
    <property type="evidence" value="ECO:0007669"/>
    <property type="project" value="TreeGrafter"/>
</dbReference>
<name>A0A6A5TUS4_9PLEO</name>
<reference evidence="2" key="1">
    <citation type="journal article" date="2020" name="Stud. Mycol.">
        <title>101 Dothideomycetes genomes: a test case for predicting lifestyles and emergence of pathogens.</title>
        <authorList>
            <person name="Haridas S."/>
            <person name="Albert R."/>
            <person name="Binder M."/>
            <person name="Bloem J."/>
            <person name="Labutti K."/>
            <person name="Salamov A."/>
            <person name="Andreopoulos B."/>
            <person name="Baker S."/>
            <person name="Barry K."/>
            <person name="Bills G."/>
            <person name="Bluhm B."/>
            <person name="Cannon C."/>
            <person name="Castanera R."/>
            <person name="Culley D."/>
            <person name="Daum C."/>
            <person name="Ezra D."/>
            <person name="Gonzalez J."/>
            <person name="Henrissat B."/>
            <person name="Kuo A."/>
            <person name="Liang C."/>
            <person name="Lipzen A."/>
            <person name="Lutzoni F."/>
            <person name="Magnuson J."/>
            <person name="Mondo S."/>
            <person name="Nolan M."/>
            <person name="Ohm R."/>
            <person name="Pangilinan J."/>
            <person name="Park H.-J."/>
            <person name="Ramirez L."/>
            <person name="Alfaro M."/>
            <person name="Sun H."/>
            <person name="Tritt A."/>
            <person name="Yoshinaga Y."/>
            <person name="Zwiers L.-H."/>
            <person name="Turgeon B."/>
            <person name="Goodwin S."/>
            <person name="Spatafora J."/>
            <person name="Crous P."/>
            <person name="Grigoriev I."/>
        </authorList>
    </citation>
    <scope>NUCLEOTIDE SEQUENCE</scope>
    <source>
        <strain evidence="2">CBS 675.92</strain>
    </source>
</reference>
<dbReference type="PANTHER" id="PTHR43735:SF25">
    <property type="entry name" value="NAD(P)H DEHYDROGENASE 3"/>
    <property type="match status" value="1"/>
</dbReference>
<accession>A0A6A5TUS4</accession>
<gene>
    <name evidence="2" type="ORF">CC80DRAFT_492952</name>
</gene>
<dbReference type="EMBL" id="ML976993">
    <property type="protein sequence ID" value="KAF1956054.1"/>
    <property type="molecule type" value="Genomic_DNA"/>
</dbReference>
<dbReference type="GO" id="GO:0050660">
    <property type="term" value="F:flavin adenine dinucleotide binding"/>
    <property type="evidence" value="ECO:0007669"/>
    <property type="project" value="TreeGrafter"/>
</dbReference>
<dbReference type="SUPFAM" id="SSF51905">
    <property type="entry name" value="FAD/NAD(P)-binding domain"/>
    <property type="match status" value="1"/>
</dbReference>